<name>A0A0G9K2F1_9BACT</name>
<gene>
    <name evidence="2" type="ORF">AA20_05305</name>
</gene>
<evidence type="ECO:0000313" key="3">
    <source>
        <dbReference type="Proteomes" id="UP000035514"/>
    </source>
</evidence>
<evidence type="ECO:0000313" key="2">
    <source>
        <dbReference type="EMBL" id="KLE00699.1"/>
    </source>
</evidence>
<dbReference type="AlphaFoldDB" id="A0A0G9K2F1"/>
<dbReference type="InterPro" id="IPR004256">
    <property type="entry name" value="DUF234"/>
</dbReference>
<dbReference type="PATRIC" id="fig|1447256.3.peg.1031"/>
<accession>A0A0G9K2F1</accession>
<proteinExistence type="predicted"/>
<comment type="caution">
    <text evidence="2">The sequence shown here is derived from an EMBL/GenBank/DDBJ whole genome shotgun (WGS) entry which is preliminary data.</text>
</comment>
<feature type="domain" description="DUF234" evidence="1">
    <location>
        <begin position="149"/>
        <end position="237"/>
    </location>
</feature>
<evidence type="ECO:0000259" key="1">
    <source>
        <dbReference type="Pfam" id="PF03008"/>
    </source>
</evidence>
<dbReference type="EMBL" id="JAIQ01000082">
    <property type="protein sequence ID" value="KLE00699.1"/>
    <property type="molecule type" value="Genomic_DNA"/>
</dbReference>
<organism evidence="2 3">
    <name type="scientific">Aliarcobacter butzleri L348</name>
    <dbReference type="NCBI Taxonomy" id="1447256"/>
    <lineage>
        <taxon>Bacteria</taxon>
        <taxon>Pseudomonadati</taxon>
        <taxon>Campylobacterota</taxon>
        <taxon>Epsilonproteobacteria</taxon>
        <taxon>Campylobacterales</taxon>
        <taxon>Arcobacteraceae</taxon>
        <taxon>Aliarcobacter</taxon>
    </lineage>
</organism>
<dbReference type="Pfam" id="PF03008">
    <property type="entry name" value="DUF234"/>
    <property type="match status" value="1"/>
</dbReference>
<reference evidence="2 3" key="1">
    <citation type="submission" date="2014-01" db="EMBL/GenBank/DDBJ databases">
        <title>Development of a Comparative Genomic Fingerprinting Assay for High Resolution Genotyping of Arcobacter butzleri.</title>
        <authorList>
            <person name="Webb A.L."/>
            <person name="Inglis G.D."/>
            <person name="Kruczkiewicz P."/>
            <person name="Selinger L.B."/>
            <person name="Taboada E.N."/>
        </authorList>
    </citation>
    <scope>NUCLEOTIDE SEQUENCE [LARGE SCALE GENOMIC DNA]</scope>
    <source>
        <strain evidence="2 3">L348</strain>
    </source>
</reference>
<sequence length="292" mass="33797">MIILDKSIREQFSIFCKTNNITDMQIAIKYFTIFGGLDIQIDTTKSIIELIEKHILNNYNHFRSEINRLTGGYHVDSAILTGIALGDRKTTNAFKRAHVSFEEGMKCVESLCEKEIIEIDSSQNFLLGKRNDSKTPKKLIFTNPFVRFWFGFISPIYKGIKEGNYEEFKMKFEGRESDFSDFIFEELALSFVKNTFVEDKIKQHGQYWNEKIQIPIVAKTNSDKTIIGFSKYTDNKMKKSELNKFLEDCKKEDISADIIVIFTKNGYSTELKALKSETLKLFNVKSLKALVQ</sequence>
<protein>
    <recommendedName>
        <fullName evidence="1">DUF234 domain-containing protein</fullName>
    </recommendedName>
</protein>
<dbReference type="Proteomes" id="UP000035514">
    <property type="component" value="Unassembled WGS sequence"/>
</dbReference>
<dbReference type="RefSeq" id="WP_046996584.1">
    <property type="nucleotide sequence ID" value="NZ_JAIQ01000082.1"/>
</dbReference>